<keyword evidence="2" id="KW-1185">Reference proteome</keyword>
<name>A0A9Q0LG70_ANAIG</name>
<protein>
    <submittedName>
        <fullName evidence="1">Uncharacterized protein</fullName>
    </submittedName>
</protein>
<evidence type="ECO:0000313" key="2">
    <source>
        <dbReference type="Proteomes" id="UP001149090"/>
    </source>
</evidence>
<dbReference type="Proteomes" id="UP001149090">
    <property type="component" value="Unassembled WGS sequence"/>
</dbReference>
<proteinExistence type="predicted"/>
<sequence>MFQEFDFEYEIETNSNDVSNLIQEIEENSLIQMKKSQEIETNSILIANKIFEKIENKIKKEIGRKKRKSNQNDEMDCFDCKIRKGKN</sequence>
<reference evidence="1" key="1">
    <citation type="submission" date="2022-10" db="EMBL/GenBank/DDBJ databases">
        <title>Novel sulphate-reducing endosymbionts in the free-living metamonad Anaeramoeba.</title>
        <authorList>
            <person name="Jerlstrom-Hultqvist J."/>
            <person name="Cepicka I."/>
            <person name="Gallot-Lavallee L."/>
            <person name="Salas-Leiva D."/>
            <person name="Curtis B.A."/>
            <person name="Zahonova K."/>
            <person name="Pipaliya S."/>
            <person name="Dacks J."/>
            <person name="Roger A.J."/>
        </authorList>
    </citation>
    <scope>NUCLEOTIDE SEQUENCE</scope>
    <source>
        <strain evidence="1">BMAN</strain>
    </source>
</reference>
<dbReference type="EMBL" id="JAPDFW010000082">
    <property type="protein sequence ID" value="KAJ5072121.1"/>
    <property type="molecule type" value="Genomic_DNA"/>
</dbReference>
<organism evidence="1 2">
    <name type="scientific">Anaeramoeba ignava</name>
    <name type="common">Anaerobic marine amoeba</name>
    <dbReference type="NCBI Taxonomy" id="1746090"/>
    <lineage>
        <taxon>Eukaryota</taxon>
        <taxon>Metamonada</taxon>
        <taxon>Anaeramoebidae</taxon>
        <taxon>Anaeramoeba</taxon>
    </lineage>
</organism>
<evidence type="ECO:0000313" key="1">
    <source>
        <dbReference type="EMBL" id="KAJ5072121.1"/>
    </source>
</evidence>
<accession>A0A9Q0LG70</accession>
<comment type="caution">
    <text evidence="1">The sequence shown here is derived from an EMBL/GenBank/DDBJ whole genome shotgun (WGS) entry which is preliminary data.</text>
</comment>
<gene>
    <name evidence="1" type="ORF">M0811_09501</name>
</gene>
<dbReference type="AlphaFoldDB" id="A0A9Q0LG70"/>